<accession>A0A640VVX3</accession>
<dbReference type="AlphaFoldDB" id="A0A640VVX3"/>
<protein>
    <submittedName>
        <fullName evidence="1">Posttranslational modification protein</fullName>
    </submittedName>
</protein>
<reference evidence="1 2" key="1">
    <citation type="submission" date="2019-12" db="EMBL/GenBank/DDBJ databases">
        <title>Roseobacter cerasinus sp. nov., isolated from seawater around aquaculture.</title>
        <authorList>
            <person name="Muramatsu S."/>
            <person name="Takabe Y."/>
            <person name="Mori K."/>
            <person name="Takaichi S."/>
            <person name="Hanada S."/>
        </authorList>
    </citation>
    <scope>NUCLEOTIDE SEQUENCE [LARGE SCALE GENOMIC DNA]</scope>
    <source>
        <strain evidence="1 2">AI77</strain>
    </source>
</reference>
<dbReference type="GO" id="GO:0008781">
    <property type="term" value="F:N-acylneuraminate cytidylyltransferase activity"/>
    <property type="evidence" value="ECO:0007669"/>
    <property type="project" value="TreeGrafter"/>
</dbReference>
<dbReference type="OrthoDB" id="9805604at2"/>
<dbReference type="InterPro" id="IPR050793">
    <property type="entry name" value="CMP-NeuNAc_synthase"/>
</dbReference>
<organism evidence="1 2">
    <name type="scientific">Roseobacter cerasinus</name>
    <dbReference type="NCBI Taxonomy" id="2602289"/>
    <lineage>
        <taxon>Bacteria</taxon>
        <taxon>Pseudomonadati</taxon>
        <taxon>Pseudomonadota</taxon>
        <taxon>Alphaproteobacteria</taxon>
        <taxon>Rhodobacterales</taxon>
        <taxon>Roseobacteraceae</taxon>
        <taxon>Roseobacter</taxon>
    </lineage>
</organism>
<dbReference type="CDD" id="cd02513">
    <property type="entry name" value="CMP-NeuAc_Synthase"/>
    <property type="match status" value="1"/>
</dbReference>
<evidence type="ECO:0000313" key="2">
    <source>
        <dbReference type="Proteomes" id="UP000436522"/>
    </source>
</evidence>
<dbReference type="Proteomes" id="UP000436522">
    <property type="component" value="Unassembled WGS sequence"/>
</dbReference>
<dbReference type="PANTHER" id="PTHR21485:SF6">
    <property type="entry name" value="N-ACYLNEURAMINATE CYTIDYLYLTRANSFERASE-RELATED"/>
    <property type="match status" value="1"/>
</dbReference>
<gene>
    <name evidence="1" type="primary">ptmB</name>
    <name evidence="1" type="ORF">So717_27980</name>
</gene>
<dbReference type="Pfam" id="PF02348">
    <property type="entry name" value="CTP_transf_3"/>
    <property type="match status" value="1"/>
</dbReference>
<proteinExistence type="predicted"/>
<dbReference type="RefSeq" id="WP_159978381.1">
    <property type="nucleotide sequence ID" value="NZ_BLIV01000005.1"/>
</dbReference>
<dbReference type="Gene3D" id="3.90.550.10">
    <property type="entry name" value="Spore Coat Polysaccharide Biosynthesis Protein SpsA, Chain A"/>
    <property type="match status" value="1"/>
</dbReference>
<evidence type="ECO:0000313" key="1">
    <source>
        <dbReference type="EMBL" id="GFE51045.1"/>
    </source>
</evidence>
<keyword evidence="2" id="KW-1185">Reference proteome</keyword>
<sequence>MSTIATICARGGSKGVPGKNIRPLMGKPLIVYTIEQALACGQIDRVCVSTDSQEIADVARLAGAEVPFLRPAALATDTAGKLDAILHLVEHVEADNAQFSRVIDLDPTSPLRALSDIEQCLGLLDSSCDAVITGFEADKNPYFNMVEVDQDGSVRLCKPLEGPVTSRQSAPKVYSMNASIYVWHRQSLTRNLWSGRTKLHVMPRERSIDIDEPLDFRIVELIMQDQRRAKIAQASSSD</sequence>
<comment type="caution">
    <text evidence="1">The sequence shown here is derived from an EMBL/GenBank/DDBJ whole genome shotgun (WGS) entry which is preliminary data.</text>
</comment>
<dbReference type="SUPFAM" id="SSF53448">
    <property type="entry name" value="Nucleotide-diphospho-sugar transferases"/>
    <property type="match status" value="1"/>
</dbReference>
<dbReference type="EMBL" id="BLIV01000005">
    <property type="protein sequence ID" value="GFE51045.1"/>
    <property type="molecule type" value="Genomic_DNA"/>
</dbReference>
<name>A0A640VVX3_9RHOB</name>
<dbReference type="InterPro" id="IPR003329">
    <property type="entry name" value="Cytidylyl_trans"/>
</dbReference>
<dbReference type="PANTHER" id="PTHR21485">
    <property type="entry name" value="HAD SUPERFAMILY MEMBERS CMAS AND KDSC"/>
    <property type="match status" value="1"/>
</dbReference>
<dbReference type="InterPro" id="IPR029044">
    <property type="entry name" value="Nucleotide-diphossugar_trans"/>
</dbReference>